<feature type="compositionally biased region" description="Basic and acidic residues" evidence="5">
    <location>
        <begin position="277"/>
        <end position="291"/>
    </location>
</feature>
<feature type="region of interest" description="Disordered" evidence="5">
    <location>
        <begin position="182"/>
        <end position="296"/>
    </location>
</feature>
<evidence type="ECO:0000256" key="5">
    <source>
        <dbReference type="SAM" id="MobiDB-lite"/>
    </source>
</evidence>
<feature type="compositionally biased region" description="Basic residues" evidence="5">
    <location>
        <begin position="452"/>
        <end position="462"/>
    </location>
</feature>
<sequence length="685" mass="74251">MNSEELYSLRWNNHHNHMVHAFNALLQTKTLVDVTLVCAETSIRAHKAVLSACSPFFQRVFADTPCKHPVIVLKDFNGWIVQAIIDFMYRGEIRVSKTHVQTLIQAGESLQIRGLADFGVSESFPILFASTPEDIDMGTDTSAILSPASPESGSSRNTAQLHKLLVSPDSFLDTVDNLQNSDAYATNLPRRKQARPRRRSGEECTPQDLSQKMQDIDPLQSRLSGEKNDSGMHIDNHQGPSSAPQTPPQGAMNSQIHSPERTDAPENLCTRSTTPRSSEERSGEEEQKRDVPGNLNNNGILFSLKDLNSWSQSPFAKCCQMLPNHLPPHGLMIQTADSPPGQHEPSESDEGAPEKMDESPTDDNTAEGRTPTGGTPSAVKYEEQNGTNLLPAAGLPFPRLSSVSSLSFSPPHIFGMEAPPMGLFQHAAESSRLYGSSLPVDQRNLHSNPPKFLKKKLTRPKGQHSAPRGGPPRSWTNAELTEALQHVWNKKMTTSQASRIFGIPYNSLLMYVRGKYGKSLKLEKLRKDCISGPPIELLTMGICGNNNNTSKKANQNASNHSEREPNSGGAKDTGGGSSNSTTGGALLKIPPPPGSSSPLPPDAELAAAAAAAAAASHPNLMFGSFSPAFYPDFSSAFPGLPLTMLNLLPPPPPPPPPTDDPAKSPPPTSQSFNHQHEPKDLLERH</sequence>
<feature type="compositionally biased region" description="Low complexity" evidence="5">
    <location>
        <begin position="549"/>
        <end position="559"/>
    </location>
</feature>
<feature type="compositionally biased region" description="Basic and acidic residues" evidence="5">
    <location>
        <begin position="224"/>
        <end position="236"/>
    </location>
</feature>
<feature type="region of interest" description="Disordered" evidence="5">
    <location>
        <begin position="549"/>
        <end position="602"/>
    </location>
</feature>
<feature type="region of interest" description="Disordered" evidence="5">
    <location>
        <begin position="329"/>
        <end position="380"/>
    </location>
</feature>
<evidence type="ECO:0000259" key="6">
    <source>
        <dbReference type="PROSITE" id="PS50097"/>
    </source>
</evidence>
<dbReference type="InterPro" id="IPR011333">
    <property type="entry name" value="SKP1/BTB/POZ_sf"/>
</dbReference>
<dbReference type="Proteomes" id="UP000092461">
    <property type="component" value="Unassembled WGS sequence"/>
</dbReference>
<feature type="region of interest" description="Disordered" evidence="5">
    <location>
        <begin position="438"/>
        <end position="475"/>
    </location>
</feature>
<dbReference type="EnsemblMetazoa" id="LLOJ008249-RA">
    <property type="protein sequence ID" value="LLOJ008249-PA"/>
    <property type="gene ID" value="LLOJ008249"/>
</dbReference>
<protein>
    <submittedName>
        <fullName evidence="8">Putative isoform a marinus</fullName>
    </submittedName>
</protein>
<dbReference type="AlphaFoldDB" id="A0A1B0CTP9"/>
<evidence type="ECO:0000256" key="3">
    <source>
        <dbReference type="ARBA" id="ARBA00023242"/>
    </source>
</evidence>
<dbReference type="EMBL" id="GITU01000004">
    <property type="protein sequence ID" value="MBC1168707.1"/>
    <property type="molecule type" value="Transcribed_RNA"/>
</dbReference>
<dbReference type="PANTHER" id="PTHR23110">
    <property type="entry name" value="BTB DOMAIN TRANSCRIPTION FACTOR"/>
    <property type="match status" value="1"/>
</dbReference>
<feature type="compositionally biased region" description="Pro residues" evidence="5">
    <location>
        <begin position="589"/>
        <end position="601"/>
    </location>
</feature>
<dbReference type="VEuPathDB" id="VectorBase:LLONM1_010847"/>
<reference evidence="9" key="3">
    <citation type="submission" date="2020-05" db="UniProtKB">
        <authorList>
            <consortium name="EnsemblMetazoa"/>
        </authorList>
    </citation>
    <scope>IDENTIFICATION</scope>
    <source>
        <strain evidence="9">Jacobina</strain>
    </source>
</reference>
<dbReference type="InterPro" id="IPR051095">
    <property type="entry name" value="Dros_DevTransReg"/>
</dbReference>
<dbReference type="SMART" id="SM00225">
    <property type="entry name" value="BTB"/>
    <property type="match status" value="1"/>
</dbReference>
<evidence type="ECO:0000313" key="10">
    <source>
        <dbReference type="Proteomes" id="UP000092461"/>
    </source>
</evidence>
<organism evidence="9 10">
    <name type="scientific">Lutzomyia longipalpis</name>
    <name type="common">Sand fly</name>
    <dbReference type="NCBI Taxonomy" id="7200"/>
    <lineage>
        <taxon>Eukaryota</taxon>
        <taxon>Metazoa</taxon>
        <taxon>Ecdysozoa</taxon>
        <taxon>Arthropoda</taxon>
        <taxon>Hexapoda</taxon>
        <taxon>Insecta</taxon>
        <taxon>Pterygota</taxon>
        <taxon>Neoptera</taxon>
        <taxon>Endopterygota</taxon>
        <taxon>Diptera</taxon>
        <taxon>Nematocera</taxon>
        <taxon>Psychodoidea</taxon>
        <taxon>Psychodidae</taxon>
        <taxon>Lutzomyia</taxon>
        <taxon>Lutzomyia</taxon>
    </lineage>
</organism>
<dbReference type="SUPFAM" id="SSF46689">
    <property type="entry name" value="Homeodomain-like"/>
    <property type="match status" value="1"/>
</dbReference>
<dbReference type="Gene3D" id="3.30.710.10">
    <property type="entry name" value="Potassium Channel Kv1.1, Chain A"/>
    <property type="match status" value="1"/>
</dbReference>
<dbReference type="InterPro" id="IPR007889">
    <property type="entry name" value="HTH_Psq"/>
</dbReference>
<dbReference type="Pfam" id="PF05225">
    <property type="entry name" value="HTH_psq"/>
    <property type="match status" value="1"/>
</dbReference>
<dbReference type="PROSITE" id="PS50097">
    <property type="entry name" value="BTB"/>
    <property type="match status" value="1"/>
</dbReference>
<dbReference type="VEuPathDB" id="VectorBase:LLOJ008249"/>
<evidence type="ECO:0000256" key="1">
    <source>
        <dbReference type="ARBA" id="ARBA00004123"/>
    </source>
</evidence>
<evidence type="ECO:0000313" key="9">
    <source>
        <dbReference type="EnsemblMetazoa" id="LLOJ008249-PA"/>
    </source>
</evidence>
<evidence type="ECO:0000259" key="7">
    <source>
        <dbReference type="PROSITE" id="PS50960"/>
    </source>
</evidence>
<keyword evidence="10" id="KW-1185">Reference proteome</keyword>
<proteinExistence type="predicted"/>
<feature type="DNA-binding region" description="H-T-H motif" evidence="4">
    <location>
        <begin position="494"/>
        <end position="514"/>
    </location>
</feature>
<dbReference type="FunFam" id="1.10.10.60:FF:000019">
    <property type="entry name" value="Ligand-dependent corepressor isoform 1"/>
    <property type="match status" value="1"/>
</dbReference>
<name>A0A1B0CTP9_LUTLO</name>
<dbReference type="InterPro" id="IPR009057">
    <property type="entry name" value="Homeodomain-like_sf"/>
</dbReference>
<feature type="compositionally biased region" description="Basic residues" evidence="5">
    <location>
        <begin position="189"/>
        <end position="198"/>
    </location>
</feature>
<dbReference type="EMBL" id="AJWK01027809">
    <property type="status" value="NOT_ANNOTATED_CDS"/>
    <property type="molecule type" value="Genomic_DNA"/>
</dbReference>
<dbReference type="PANTHER" id="PTHR23110:SF101">
    <property type="entry name" value="PROTEIN JIM LOVELL"/>
    <property type="match status" value="1"/>
</dbReference>
<dbReference type="SUPFAM" id="SSF54695">
    <property type="entry name" value="POZ domain"/>
    <property type="match status" value="1"/>
</dbReference>
<reference evidence="8" key="2">
    <citation type="journal article" date="2020" name="BMC">
        <title>Leishmania infection induces a limited differential gene expression in the sand fly midgut.</title>
        <authorList>
            <person name="Coutinho-Abreu I.V."/>
            <person name="Serafim T.D."/>
            <person name="Meneses C."/>
            <person name="Kamhawi S."/>
            <person name="Oliveira F."/>
            <person name="Valenzuela J.G."/>
        </authorList>
    </citation>
    <scope>NUCLEOTIDE SEQUENCE</scope>
    <source>
        <strain evidence="8">Jacobina</strain>
        <tissue evidence="8">Midgut</tissue>
    </source>
</reference>
<dbReference type="CDD" id="cd18315">
    <property type="entry name" value="BTB_POZ_BAB-like"/>
    <property type="match status" value="1"/>
</dbReference>
<feature type="compositionally biased region" description="Pro residues" evidence="5">
    <location>
        <begin position="648"/>
        <end position="668"/>
    </location>
</feature>
<keyword evidence="3 4" id="KW-0539">Nucleus</keyword>
<accession>A0A1B0CTP9</accession>
<dbReference type="InterPro" id="IPR000210">
    <property type="entry name" value="BTB/POZ_dom"/>
</dbReference>
<feature type="region of interest" description="Disordered" evidence="5">
    <location>
        <begin position="645"/>
        <end position="685"/>
    </location>
</feature>
<dbReference type="PROSITE" id="PS50960">
    <property type="entry name" value="HTH_PSQ"/>
    <property type="match status" value="1"/>
</dbReference>
<evidence type="ECO:0000313" key="8">
    <source>
        <dbReference type="EMBL" id="MBC1168707.1"/>
    </source>
</evidence>
<dbReference type="EMBL" id="AJWK01027810">
    <property type="status" value="NOT_ANNOTATED_CDS"/>
    <property type="molecule type" value="Genomic_DNA"/>
</dbReference>
<feature type="compositionally biased region" description="Basic and acidic residues" evidence="5">
    <location>
        <begin position="674"/>
        <end position="685"/>
    </location>
</feature>
<feature type="domain" description="BTB" evidence="6">
    <location>
        <begin position="32"/>
        <end position="97"/>
    </location>
</feature>
<dbReference type="Gene3D" id="1.10.10.60">
    <property type="entry name" value="Homeodomain-like"/>
    <property type="match status" value="1"/>
</dbReference>
<feature type="domain" description="HTH psq-type" evidence="7">
    <location>
        <begin position="466"/>
        <end position="518"/>
    </location>
</feature>
<dbReference type="GO" id="GO:0005634">
    <property type="term" value="C:nucleus"/>
    <property type="evidence" value="ECO:0007669"/>
    <property type="project" value="UniProtKB-SubCell"/>
</dbReference>
<evidence type="ECO:0000256" key="4">
    <source>
        <dbReference type="PROSITE-ProRule" id="PRU00320"/>
    </source>
</evidence>
<dbReference type="GO" id="GO:0006357">
    <property type="term" value="P:regulation of transcription by RNA polymerase II"/>
    <property type="evidence" value="ECO:0007669"/>
    <property type="project" value="TreeGrafter"/>
</dbReference>
<reference evidence="10" key="1">
    <citation type="submission" date="2012-05" db="EMBL/GenBank/DDBJ databases">
        <title>Whole Genome Assembly of Lutzomyia longipalpis.</title>
        <authorList>
            <person name="Richards S."/>
            <person name="Qu C."/>
            <person name="Dillon R."/>
            <person name="Worley K."/>
            <person name="Scherer S."/>
            <person name="Batterton M."/>
            <person name="Taylor A."/>
            <person name="Hawes A."/>
            <person name="Hernandez B."/>
            <person name="Kovar C."/>
            <person name="Mandapat C."/>
            <person name="Pham C."/>
            <person name="Qu C."/>
            <person name="Jing C."/>
            <person name="Bess C."/>
            <person name="Bandaranaike D."/>
            <person name="Ngo D."/>
            <person name="Ongeri F."/>
            <person name="Arias F."/>
            <person name="Lara F."/>
            <person name="Weissenberger G."/>
            <person name="Kamau G."/>
            <person name="Han H."/>
            <person name="Shen H."/>
            <person name="Dinh H."/>
            <person name="Khalil I."/>
            <person name="Jones J."/>
            <person name="Shafer J."/>
            <person name="Jayaseelan J."/>
            <person name="Quiroz J."/>
            <person name="Blankenburg K."/>
            <person name="Nguyen L."/>
            <person name="Jackson L."/>
            <person name="Francisco L."/>
            <person name="Tang L.-Y."/>
            <person name="Pu L.-L."/>
            <person name="Perales L."/>
            <person name="Lorensuhewa L."/>
            <person name="Munidasa M."/>
            <person name="Coyle M."/>
            <person name="Taylor M."/>
            <person name="Puazo M."/>
            <person name="Firestine M."/>
            <person name="Scheel M."/>
            <person name="Javaid M."/>
            <person name="Wang M."/>
            <person name="Li M."/>
            <person name="Tabassum N."/>
            <person name="Saada N."/>
            <person name="Osuji N."/>
            <person name="Aqrawi P."/>
            <person name="Fu Q."/>
            <person name="Thornton R."/>
            <person name="Raj R."/>
            <person name="Goodspeed R."/>
            <person name="Mata R."/>
            <person name="Najjar R."/>
            <person name="Gubbala S."/>
            <person name="Lee S."/>
            <person name="Denson S."/>
            <person name="Patil S."/>
            <person name="Macmil S."/>
            <person name="Qi S."/>
            <person name="Matskevitch T."/>
            <person name="Palculict T."/>
            <person name="Mathew T."/>
            <person name="Vee V."/>
            <person name="Velamala V."/>
            <person name="Korchina V."/>
            <person name="Cai W."/>
            <person name="Liu W."/>
            <person name="Dai W."/>
            <person name="Zou X."/>
            <person name="Zhu Y."/>
            <person name="Zhang Y."/>
            <person name="Wu Y.-Q."/>
            <person name="Xin Y."/>
            <person name="Nazarath L."/>
            <person name="Kovar C."/>
            <person name="Han Y."/>
            <person name="Muzny D."/>
            <person name="Gibbs R."/>
        </authorList>
    </citation>
    <scope>NUCLEOTIDE SEQUENCE [LARGE SCALE GENOMIC DNA]</scope>
    <source>
        <strain evidence="10">Jacobina</strain>
    </source>
</reference>
<comment type="subcellular location">
    <subcellularLocation>
        <location evidence="1 4">Nucleus</location>
    </subcellularLocation>
</comment>
<evidence type="ECO:0000256" key="2">
    <source>
        <dbReference type="ARBA" id="ARBA00023125"/>
    </source>
</evidence>
<dbReference type="GO" id="GO:0003677">
    <property type="term" value="F:DNA binding"/>
    <property type="evidence" value="ECO:0007669"/>
    <property type="project" value="UniProtKB-UniRule"/>
</dbReference>
<keyword evidence="2 4" id="KW-0238">DNA-binding</keyword>
<dbReference type="Pfam" id="PF00651">
    <property type="entry name" value="BTB"/>
    <property type="match status" value="1"/>
</dbReference>